<dbReference type="AlphaFoldDB" id="A0A8T1YPH4"/>
<proteinExistence type="predicted"/>
<accession>A0A8T1YPH4</accession>
<comment type="caution">
    <text evidence="2">The sequence shown here is derived from an EMBL/GenBank/DDBJ whole genome shotgun (WGS) entry which is preliminary data.</text>
</comment>
<protein>
    <submittedName>
        <fullName evidence="2">F-box associated domain type 3</fullName>
    </submittedName>
</protein>
<organism evidence="2 3">
    <name type="scientific">Arabidopsis suecica</name>
    <name type="common">Swedish thale-cress</name>
    <name type="synonym">Cardaminopsis suecica</name>
    <dbReference type="NCBI Taxonomy" id="45249"/>
    <lineage>
        <taxon>Eukaryota</taxon>
        <taxon>Viridiplantae</taxon>
        <taxon>Streptophyta</taxon>
        <taxon>Embryophyta</taxon>
        <taxon>Tracheophyta</taxon>
        <taxon>Spermatophyta</taxon>
        <taxon>Magnoliopsida</taxon>
        <taxon>eudicotyledons</taxon>
        <taxon>Gunneridae</taxon>
        <taxon>Pentapetalae</taxon>
        <taxon>rosids</taxon>
        <taxon>malvids</taxon>
        <taxon>Brassicales</taxon>
        <taxon>Brassicaceae</taxon>
        <taxon>Camelineae</taxon>
        <taxon>Arabidopsis</taxon>
    </lineage>
</organism>
<reference evidence="2 3" key="1">
    <citation type="submission" date="2020-12" db="EMBL/GenBank/DDBJ databases">
        <title>Concerted genomic and epigenomic changes stabilize Arabidopsis allopolyploids.</title>
        <authorList>
            <person name="Chen Z."/>
        </authorList>
    </citation>
    <scope>NUCLEOTIDE SEQUENCE [LARGE SCALE GENOMIC DNA]</scope>
    <source>
        <strain evidence="2">As9502</strain>
        <tissue evidence="2">Leaf</tissue>
    </source>
</reference>
<sequence>MSGTRYSFFGFDPVDKQYKVIIMAMIARMMSHYKLTNYKGKLCLIYRKVNYPCQSKNDVGMELCVWVLEDAEKPEWSKYAYTLWDDKFLVDDDFVDKYPSVVVVGVSSMGEIILSTGDYIVGRQSFYVFYFNPEKNTLQRVGFRGYGECDYKAFTKLRVYTFVNHVEDLNVNDAKILNSSIYAPYVKREEDEEESKGEEDRDDH</sequence>
<keyword evidence="3" id="KW-1185">Reference proteome</keyword>
<dbReference type="OrthoDB" id="10380538at2759"/>
<dbReference type="Pfam" id="PF08268">
    <property type="entry name" value="FBA_3"/>
    <property type="match status" value="1"/>
</dbReference>
<evidence type="ECO:0000313" key="2">
    <source>
        <dbReference type="EMBL" id="KAG7547858.1"/>
    </source>
</evidence>
<name>A0A8T1YPH4_ARASU</name>
<gene>
    <name evidence="2" type="ORF">ISN44_As12g030670</name>
</gene>
<evidence type="ECO:0000259" key="1">
    <source>
        <dbReference type="Pfam" id="PF08268"/>
    </source>
</evidence>
<dbReference type="PANTHER" id="PTHR31111">
    <property type="entry name" value="BNAA05G37150D PROTEIN-RELATED"/>
    <property type="match status" value="1"/>
</dbReference>
<dbReference type="PANTHER" id="PTHR31111:SF130">
    <property type="entry name" value="F-BOX ASSOCIATED UBIQUITINATION EFFECTOR FAMILY PROTEIN"/>
    <property type="match status" value="1"/>
</dbReference>
<evidence type="ECO:0000313" key="3">
    <source>
        <dbReference type="Proteomes" id="UP000694251"/>
    </source>
</evidence>
<feature type="domain" description="F-box associated beta-propeller type 3" evidence="1">
    <location>
        <begin position="30"/>
        <end position="166"/>
    </location>
</feature>
<dbReference type="InterPro" id="IPR013187">
    <property type="entry name" value="F-box-assoc_dom_typ3"/>
</dbReference>
<dbReference type="Proteomes" id="UP000694251">
    <property type="component" value="Chromosome 12"/>
</dbReference>
<dbReference type="EMBL" id="JAEFBJ010000012">
    <property type="protein sequence ID" value="KAG7547858.1"/>
    <property type="molecule type" value="Genomic_DNA"/>
</dbReference>